<gene>
    <name evidence="1" type="ORF">EVAR_73438_1</name>
</gene>
<sequence>MTVGGLGSKRLAIKLTIHVFDAIRPNASFLKPSPLELSSDSGADVSIRPACRILKQNTRQTCTNPIQGSSRSRHLCPSSGRRATESANIIYRFIALKIRWNRSVCFGPDDVFPPDKFNETSLLGRSL</sequence>
<reference evidence="1 2" key="1">
    <citation type="journal article" date="2019" name="Commun. Biol.">
        <title>The bagworm genome reveals a unique fibroin gene that provides high tensile strength.</title>
        <authorList>
            <person name="Kono N."/>
            <person name="Nakamura H."/>
            <person name="Ohtoshi R."/>
            <person name="Tomita M."/>
            <person name="Numata K."/>
            <person name="Arakawa K."/>
        </authorList>
    </citation>
    <scope>NUCLEOTIDE SEQUENCE [LARGE SCALE GENOMIC DNA]</scope>
</reference>
<proteinExistence type="predicted"/>
<accession>A0A4C1TB18</accession>
<dbReference type="AlphaFoldDB" id="A0A4C1TB18"/>
<dbReference type="Proteomes" id="UP000299102">
    <property type="component" value="Unassembled WGS sequence"/>
</dbReference>
<feature type="non-terminal residue" evidence="1">
    <location>
        <position position="127"/>
    </location>
</feature>
<comment type="caution">
    <text evidence="1">The sequence shown here is derived from an EMBL/GenBank/DDBJ whole genome shotgun (WGS) entry which is preliminary data.</text>
</comment>
<evidence type="ECO:0000313" key="1">
    <source>
        <dbReference type="EMBL" id="GBP10501.1"/>
    </source>
</evidence>
<keyword evidence="2" id="KW-1185">Reference proteome</keyword>
<organism evidence="1 2">
    <name type="scientific">Eumeta variegata</name>
    <name type="common">Bagworm moth</name>
    <name type="synonym">Eumeta japonica</name>
    <dbReference type="NCBI Taxonomy" id="151549"/>
    <lineage>
        <taxon>Eukaryota</taxon>
        <taxon>Metazoa</taxon>
        <taxon>Ecdysozoa</taxon>
        <taxon>Arthropoda</taxon>
        <taxon>Hexapoda</taxon>
        <taxon>Insecta</taxon>
        <taxon>Pterygota</taxon>
        <taxon>Neoptera</taxon>
        <taxon>Endopterygota</taxon>
        <taxon>Lepidoptera</taxon>
        <taxon>Glossata</taxon>
        <taxon>Ditrysia</taxon>
        <taxon>Tineoidea</taxon>
        <taxon>Psychidae</taxon>
        <taxon>Oiketicinae</taxon>
        <taxon>Eumeta</taxon>
    </lineage>
</organism>
<dbReference type="EMBL" id="BGZK01008963">
    <property type="protein sequence ID" value="GBP10501.1"/>
    <property type="molecule type" value="Genomic_DNA"/>
</dbReference>
<evidence type="ECO:0000313" key="2">
    <source>
        <dbReference type="Proteomes" id="UP000299102"/>
    </source>
</evidence>
<protein>
    <submittedName>
        <fullName evidence="1">Uncharacterized protein</fullName>
    </submittedName>
</protein>
<name>A0A4C1TB18_EUMVA</name>